<sequence>MIVSFITAGILLLIFCSSARAVPACIRGTTAAVTTSSEPNASFVYAQLPTSASKTDQEPSSTRDSGQSNSFGFLAATSKSHSWSSSYSGSSVPISKVPNTTARIRVTSAAQAVTSAHLAENSSSSKLPAASAKVATSAAQVSNAAAATGQLMSTKAKVVSSSKASSAVSATRTGNSFSKMGVSWPIQEKDASPIAQFFTSTSTVSWWFDWNKNWNQGILNAYGVNVSGEFIPMLFDKNFLDNSDTLQKGFTEVMGYNEPDLQTDNGVSSHIDPVTAAGIWKTQITTLRSTYPSIKVQSPVVAFDQTWLSTFFTTICPPPYSAKDGWGDCPYKPDYVAMHLYTTDPDDFMSTVSAFQKTFGLPLVLSEFACHSFGTNSNPSAADVSTFMQKTTSWMEKQSWIVRYAWFGTVRDSTYLYGVAETNRLMDATGQLTDLGKQYLNGGQPL</sequence>
<dbReference type="PANTHER" id="PTHR34154">
    <property type="entry name" value="ALKALI-SENSITIVE LINKAGE PROTEIN 1"/>
    <property type="match status" value="1"/>
</dbReference>
<protein>
    <recommendedName>
        <fullName evidence="2">Asl1-like glycosyl hydrolase catalytic domain-containing protein</fullName>
    </recommendedName>
</protein>
<evidence type="ECO:0000259" key="2">
    <source>
        <dbReference type="Pfam" id="PF11790"/>
    </source>
</evidence>
<evidence type="ECO:0000313" key="3">
    <source>
        <dbReference type="EMBL" id="OXG25146.1"/>
    </source>
</evidence>
<gene>
    <name evidence="3" type="ORF">C361_02149</name>
</gene>
<dbReference type="Gene3D" id="3.20.20.80">
    <property type="entry name" value="Glycosidases"/>
    <property type="match status" value="1"/>
</dbReference>
<feature type="domain" description="Asl1-like glycosyl hydrolase catalytic" evidence="2">
    <location>
        <begin position="184"/>
        <end position="439"/>
    </location>
</feature>
<dbReference type="InterPro" id="IPR053183">
    <property type="entry name" value="ASL1"/>
</dbReference>
<dbReference type="PANTHER" id="PTHR34154:SF3">
    <property type="entry name" value="ALKALI-SENSITIVE LINKAGE PROTEIN 1"/>
    <property type="match status" value="1"/>
</dbReference>
<dbReference type="EMBL" id="AMKT01000028">
    <property type="protein sequence ID" value="OXG25146.1"/>
    <property type="molecule type" value="Genomic_DNA"/>
</dbReference>
<dbReference type="InterPro" id="IPR017853">
    <property type="entry name" value="GH"/>
</dbReference>
<dbReference type="GO" id="GO:0009277">
    <property type="term" value="C:fungal-type cell wall"/>
    <property type="evidence" value="ECO:0007669"/>
    <property type="project" value="TreeGrafter"/>
</dbReference>
<dbReference type="GO" id="GO:0071966">
    <property type="term" value="P:fungal-type cell wall polysaccharide metabolic process"/>
    <property type="evidence" value="ECO:0007669"/>
    <property type="project" value="TreeGrafter"/>
</dbReference>
<name>A0A854QE50_CRYNE</name>
<feature type="chain" id="PRO_5032986736" description="Asl1-like glycosyl hydrolase catalytic domain-containing protein" evidence="1">
    <location>
        <begin position="22"/>
        <end position="446"/>
    </location>
</feature>
<evidence type="ECO:0000313" key="4">
    <source>
        <dbReference type="Proteomes" id="UP000199727"/>
    </source>
</evidence>
<dbReference type="Proteomes" id="UP000199727">
    <property type="component" value="Unassembled WGS sequence"/>
</dbReference>
<dbReference type="AlphaFoldDB" id="A0A854QE50"/>
<reference evidence="3 4" key="1">
    <citation type="submission" date="2017-06" db="EMBL/GenBank/DDBJ databases">
        <title>Global population genomics of the pathogenic fungus Cryptococcus neoformans var. grubii.</title>
        <authorList>
            <person name="Cuomo C."/>
            <person name="Litvintseva A."/>
            <person name="Chen Y."/>
            <person name="Young S."/>
            <person name="Zeng Q."/>
            <person name="Chapman S."/>
            <person name="Gujja S."/>
            <person name="Saif S."/>
            <person name="Birren B."/>
        </authorList>
    </citation>
    <scope>NUCLEOTIDE SEQUENCE [LARGE SCALE GENOMIC DNA]</scope>
    <source>
        <strain evidence="3 4">Tu259-1</strain>
    </source>
</reference>
<comment type="caution">
    <text evidence="3">The sequence shown here is derived from an EMBL/GenBank/DDBJ whole genome shotgun (WGS) entry which is preliminary data.</text>
</comment>
<organism evidence="3 4">
    <name type="scientific">Cryptococcus neoformans Tu259-1</name>
    <dbReference type="NCBI Taxonomy" id="1230072"/>
    <lineage>
        <taxon>Eukaryota</taxon>
        <taxon>Fungi</taxon>
        <taxon>Dikarya</taxon>
        <taxon>Basidiomycota</taxon>
        <taxon>Agaricomycotina</taxon>
        <taxon>Tremellomycetes</taxon>
        <taxon>Tremellales</taxon>
        <taxon>Cryptococcaceae</taxon>
        <taxon>Cryptococcus</taxon>
        <taxon>Cryptococcus neoformans species complex</taxon>
    </lineage>
</organism>
<dbReference type="InterPro" id="IPR024655">
    <property type="entry name" value="Asl1_glyco_hydro_catalytic"/>
</dbReference>
<keyword evidence="1" id="KW-0732">Signal</keyword>
<evidence type="ECO:0000256" key="1">
    <source>
        <dbReference type="SAM" id="SignalP"/>
    </source>
</evidence>
<dbReference type="OrthoDB" id="5959761at2759"/>
<proteinExistence type="predicted"/>
<dbReference type="Pfam" id="PF11790">
    <property type="entry name" value="Glyco_hydro_cc"/>
    <property type="match status" value="1"/>
</dbReference>
<dbReference type="SUPFAM" id="SSF51445">
    <property type="entry name" value="(Trans)glycosidases"/>
    <property type="match status" value="1"/>
</dbReference>
<feature type="signal peptide" evidence="1">
    <location>
        <begin position="1"/>
        <end position="21"/>
    </location>
</feature>
<accession>A0A854QE50</accession>